<organism evidence="7">
    <name type="scientific">marine metagenome</name>
    <dbReference type="NCBI Taxonomy" id="408172"/>
    <lineage>
        <taxon>unclassified sequences</taxon>
        <taxon>metagenomes</taxon>
        <taxon>ecological metagenomes</taxon>
    </lineage>
</organism>
<dbReference type="GO" id="GO:0006874">
    <property type="term" value="P:intracellular calcium ion homeostasis"/>
    <property type="evidence" value="ECO:0007669"/>
    <property type="project" value="TreeGrafter"/>
</dbReference>
<evidence type="ECO:0000256" key="1">
    <source>
        <dbReference type="ARBA" id="ARBA00004141"/>
    </source>
</evidence>
<feature type="domain" description="Sodium/calcium exchanger membrane region" evidence="6">
    <location>
        <begin position="2"/>
        <end position="136"/>
    </location>
</feature>
<evidence type="ECO:0000256" key="3">
    <source>
        <dbReference type="ARBA" id="ARBA00022989"/>
    </source>
</evidence>
<accession>A0A381V3I3</accession>
<dbReference type="InterPro" id="IPR004837">
    <property type="entry name" value="NaCa_Exmemb"/>
</dbReference>
<evidence type="ECO:0000256" key="5">
    <source>
        <dbReference type="SAM" id="Phobius"/>
    </source>
</evidence>
<evidence type="ECO:0000256" key="2">
    <source>
        <dbReference type="ARBA" id="ARBA00022692"/>
    </source>
</evidence>
<feature type="transmembrane region" description="Helical" evidence="5">
    <location>
        <begin position="70"/>
        <end position="90"/>
    </location>
</feature>
<dbReference type="InterPro" id="IPR004481">
    <property type="entry name" value="K/Na/Ca-exchanger"/>
</dbReference>
<feature type="transmembrane region" description="Helical" evidence="5">
    <location>
        <begin position="190"/>
        <end position="214"/>
    </location>
</feature>
<evidence type="ECO:0000313" key="7">
    <source>
        <dbReference type="EMBL" id="SVA34939.1"/>
    </source>
</evidence>
<dbReference type="EMBL" id="UINC01007757">
    <property type="protein sequence ID" value="SVA34939.1"/>
    <property type="molecule type" value="Genomic_DNA"/>
</dbReference>
<reference evidence="7" key="1">
    <citation type="submission" date="2018-05" db="EMBL/GenBank/DDBJ databases">
        <authorList>
            <person name="Lanie J.A."/>
            <person name="Ng W.-L."/>
            <person name="Kazmierczak K.M."/>
            <person name="Andrzejewski T.M."/>
            <person name="Davidsen T.M."/>
            <person name="Wayne K.J."/>
            <person name="Tettelin H."/>
            <person name="Glass J.I."/>
            <person name="Rusch D."/>
            <person name="Podicherti R."/>
            <person name="Tsui H.-C.T."/>
            <person name="Winkler M.E."/>
        </authorList>
    </citation>
    <scope>NUCLEOTIDE SEQUENCE</scope>
</reference>
<protein>
    <recommendedName>
        <fullName evidence="6">Sodium/calcium exchanger membrane region domain-containing protein</fullName>
    </recommendedName>
</protein>
<dbReference type="Pfam" id="PF01699">
    <property type="entry name" value="Na_Ca_ex"/>
    <property type="match status" value="2"/>
</dbReference>
<gene>
    <name evidence="7" type="ORF">METZ01_LOCUS87793</name>
</gene>
<feature type="transmembrane region" description="Helical" evidence="5">
    <location>
        <begin position="252"/>
        <end position="270"/>
    </location>
</feature>
<dbReference type="GO" id="GO:0008273">
    <property type="term" value="F:calcium, potassium:sodium antiporter activity"/>
    <property type="evidence" value="ECO:0007669"/>
    <property type="project" value="TreeGrafter"/>
</dbReference>
<feature type="transmembrane region" description="Helical" evidence="5">
    <location>
        <begin position="122"/>
        <end position="140"/>
    </location>
</feature>
<feature type="transmembrane region" description="Helical" evidence="5">
    <location>
        <begin position="97"/>
        <end position="116"/>
    </location>
</feature>
<feature type="domain" description="Sodium/calcium exchanger membrane region" evidence="6">
    <location>
        <begin position="157"/>
        <end position="294"/>
    </location>
</feature>
<dbReference type="NCBIfam" id="TIGR00367">
    <property type="entry name" value="calcium/sodium antiporter"/>
    <property type="match status" value="1"/>
</dbReference>
<dbReference type="AlphaFoldDB" id="A0A381V3I3"/>
<comment type="subcellular location">
    <subcellularLocation>
        <location evidence="1">Membrane</location>
        <topology evidence="1">Multi-pass membrane protein</topology>
    </subcellularLocation>
</comment>
<proteinExistence type="predicted"/>
<evidence type="ECO:0000256" key="4">
    <source>
        <dbReference type="ARBA" id="ARBA00023136"/>
    </source>
</evidence>
<feature type="transmembrane region" description="Helical" evidence="5">
    <location>
        <begin position="152"/>
        <end position="170"/>
    </location>
</feature>
<dbReference type="GO" id="GO:0005886">
    <property type="term" value="C:plasma membrane"/>
    <property type="evidence" value="ECO:0007669"/>
    <property type="project" value="TreeGrafter"/>
</dbReference>
<sequence>MIGIVLLYYGADWIVKSGVHIASQFQIPHFVIGLTLVAFGTSLPELVVSLKAALDGYSGIAIGNIVGSNIANVGLVLGISSTIFPIFIQFKLIKREIGIYFIVCCILVFFMLDYRINQWEGLVLFLGIIVYTFWCIKSPVEEPKEVSDQLHSTFGTWILLVLGIIVLYLGSKSFVKGAIDIAHIFKVDEIVIGMSIVAFGTSLPELATSVVAAFRRESAISMGNIIGSNLFNILSVLGLVSIIKPIDISSGILTFEIPVMILFGLVLIPLSFMRQPVSRTSSVLLFTGYVIFLFNLNW</sequence>
<dbReference type="PANTHER" id="PTHR10846:SF8">
    <property type="entry name" value="INNER MEMBRANE PROTEIN YRBG"/>
    <property type="match status" value="1"/>
</dbReference>
<evidence type="ECO:0000259" key="6">
    <source>
        <dbReference type="Pfam" id="PF01699"/>
    </source>
</evidence>
<feature type="transmembrane region" description="Helical" evidence="5">
    <location>
        <begin position="30"/>
        <end position="50"/>
    </location>
</feature>
<dbReference type="InterPro" id="IPR044880">
    <property type="entry name" value="NCX_ion-bd_dom_sf"/>
</dbReference>
<keyword evidence="2 5" id="KW-0812">Transmembrane</keyword>
<dbReference type="GO" id="GO:0005262">
    <property type="term" value="F:calcium channel activity"/>
    <property type="evidence" value="ECO:0007669"/>
    <property type="project" value="TreeGrafter"/>
</dbReference>
<dbReference type="Gene3D" id="1.20.1420.30">
    <property type="entry name" value="NCX, central ion-binding region"/>
    <property type="match status" value="1"/>
</dbReference>
<dbReference type="PANTHER" id="PTHR10846">
    <property type="entry name" value="SODIUM/POTASSIUM/CALCIUM EXCHANGER"/>
    <property type="match status" value="1"/>
</dbReference>
<keyword evidence="3 5" id="KW-1133">Transmembrane helix</keyword>
<name>A0A381V3I3_9ZZZZ</name>
<feature type="transmembrane region" description="Helical" evidence="5">
    <location>
        <begin position="226"/>
        <end position="246"/>
    </location>
</feature>
<feature type="transmembrane region" description="Helical" evidence="5">
    <location>
        <begin position="277"/>
        <end position="296"/>
    </location>
</feature>
<keyword evidence="4 5" id="KW-0472">Membrane</keyword>